<dbReference type="EMBL" id="CP012418">
    <property type="protein sequence ID" value="AOE49261.1"/>
    <property type="molecule type" value="Genomic_DNA"/>
</dbReference>
<proteinExistence type="predicted"/>
<dbReference type="RefSeq" id="WP_068989359.1">
    <property type="nucleotide sequence ID" value="NZ_CP012418.1"/>
</dbReference>
<dbReference type="STRING" id="1144748.KS2013_537"/>
<reference evidence="2" key="1">
    <citation type="submission" date="2015-08" db="EMBL/GenBank/DDBJ databases">
        <authorList>
            <person name="Kim K.M."/>
        </authorList>
    </citation>
    <scope>NUCLEOTIDE SEQUENCE [LARGE SCALE GENOMIC DNA]</scope>
    <source>
        <strain evidence="2">KCTC 23892</strain>
    </source>
</reference>
<dbReference type="InterPro" id="IPR005335">
    <property type="entry name" value="Terminase_ssu"/>
</dbReference>
<dbReference type="Gene3D" id="1.10.10.1400">
    <property type="entry name" value="Terminase, small subunit, N-terminal DNA-binding domain, HTH motif"/>
    <property type="match status" value="1"/>
</dbReference>
<evidence type="ECO:0000313" key="2">
    <source>
        <dbReference type="Proteomes" id="UP000094147"/>
    </source>
</evidence>
<dbReference type="Proteomes" id="UP000094147">
    <property type="component" value="Chromosome"/>
</dbReference>
<dbReference type="KEGG" id="ksd:KS2013_537"/>
<sequence>MTDNLTEKQEMACRLYGLEGKTKSDAYRGAYNTVNMKPATINRKAKKLFDEGKIRARVNQLKEERCERLNYDADQLLKQLSGMLNADILDIYDTDIGSIKPLDEWPLIWRQRLDLLETQEIFTKGTDNKSVIGKIIKVKFIPVSKLLELVGKHVNVGAYSKTHKHDLVDNLTEKLTNAIRRRDD</sequence>
<protein>
    <recommendedName>
        <fullName evidence="3">Terminase small subunit</fullName>
    </recommendedName>
</protein>
<evidence type="ECO:0008006" key="3">
    <source>
        <dbReference type="Google" id="ProtNLM"/>
    </source>
</evidence>
<dbReference type="InterPro" id="IPR038713">
    <property type="entry name" value="Terminase_Gp1_N_sf"/>
</dbReference>
<name>A0A1B3B903_9GAMM</name>
<dbReference type="GO" id="GO:0051276">
    <property type="term" value="P:chromosome organization"/>
    <property type="evidence" value="ECO:0007669"/>
    <property type="project" value="InterPro"/>
</dbReference>
<gene>
    <name evidence="1" type="ORF">KS2013_537</name>
</gene>
<keyword evidence="2" id="KW-1185">Reference proteome</keyword>
<organism evidence="1 2">
    <name type="scientific">Kangiella sediminilitoris</name>
    <dbReference type="NCBI Taxonomy" id="1144748"/>
    <lineage>
        <taxon>Bacteria</taxon>
        <taxon>Pseudomonadati</taxon>
        <taxon>Pseudomonadota</taxon>
        <taxon>Gammaproteobacteria</taxon>
        <taxon>Kangiellales</taxon>
        <taxon>Kangiellaceae</taxon>
        <taxon>Kangiella</taxon>
    </lineage>
</organism>
<accession>A0A1B3B903</accession>
<dbReference type="AlphaFoldDB" id="A0A1B3B903"/>
<evidence type="ECO:0000313" key="1">
    <source>
        <dbReference type="EMBL" id="AOE49261.1"/>
    </source>
</evidence>
<dbReference type="Pfam" id="PF03592">
    <property type="entry name" value="Terminase_2"/>
    <property type="match status" value="1"/>
</dbReference>
<dbReference type="OrthoDB" id="8227562at2"/>